<organism evidence="4">
    <name type="scientific">Brassica cretica</name>
    <name type="common">Mustard</name>
    <dbReference type="NCBI Taxonomy" id="69181"/>
    <lineage>
        <taxon>Eukaryota</taxon>
        <taxon>Viridiplantae</taxon>
        <taxon>Streptophyta</taxon>
        <taxon>Embryophyta</taxon>
        <taxon>Tracheophyta</taxon>
        <taxon>Spermatophyta</taxon>
        <taxon>Magnoliopsida</taxon>
        <taxon>eudicotyledons</taxon>
        <taxon>Gunneridae</taxon>
        <taxon>Pentapetalae</taxon>
        <taxon>rosids</taxon>
        <taxon>malvids</taxon>
        <taxon>Brassicales</taxon>
        <taxon>Brassicaceae</taxon>
        <taxon>Brassiceae</taxon>
        <taxon>Brassica</taxon>
    </lineage>
</organism>
<feature type="transmembrane region" description="Helical" evidence="1">
    <location>
        <begin position="68"/>
        <end position="87"/>
    </location>
</feature>
<evidence type="ECO:0000313" key="3">
    <source>
        <dbReference type="EMBL" id="KAF2534800.1"/>
    </source>
</evidence>
<evidence type="ECO:0000313" key="4">
    <source>
        <dbReference type="EMBL" id="KAF2616281.1"/>
    </source>
</evidence>
<keyword evidence="1" id="KW-0472">Membrane</keyword>
<keyword evidence="1" id="KW-0812">Transmembrane</keyword>
<evidence type="ECO:0000259" key="2">
    <source>
        <dbReference type="Pfam" id="PF17927"/>
    </source>
</evidence>
<evidence type="ECO:0000256" key="1">
    <source>
        <dbReference type="SAM" id="Phobius"/>
    </source>
</evidence>
<name>A0A8S9ME96_BRACR</name>
<proteinExistence type="predicted"/>
<dbReference type="Pfam" id="PF17927">
    <property type="entry name" value="Ins134_P3_kin_N"/>
    <property type="match status" value="1"/>
</dbReference>
<reference evidence="4" key="1">
    <citation type="submission" date="2019-12" db="EMBL/GenBank/DDBJ databases">
        <title>Genome sequencing and annotation of Brassica cretica.</title>
        <authorList>
            <person name="Studholme D.J."/>
            <person name="Sarris P.F."/>
        </authorList>
    </citation>
    <scope>NUCLEOTIDE SEQUENCE</scope>
    <source>
        <strain evidence="4">PFS-102/07</strain>
        <tissue evidence="4">Leaf</tissue>
    </source>
</reference>
<sequence length="97" mass="11153">MRVEEEEDNMVPQGNEADGEMVLDTASSQHQEEKLVIGYALTSKKKQSFLQPKLEVLARFSMLVGRNLFVSMGIFPLYLSFRLVFHLEVKMSSWLDL</sequence>
<gene>
    <name evidence="4" type="ORF">F2Q70_00010496</name>
    <name evidence="3" type="ORF">F2Q70_00029046</name>
</gene>
<dbReference type="AlphaFoldDB" id="A0A8S9ME96"/>
<dbReference type="EMBL" id="QGKY02000089">
    <property type="protein sequence ID" value="KAF2616281.1"/>
    <property type="molecule type" value="Genomic_DNA"/>
</dbReference>
<comment type="caution">
    <text evidence="4">The sequence shown here is derived from an EMBL/GenBank/DDBJ whole genome shotgun (WGS) entry which is preliminary data.</text>
</comment>
<feature type="domain" description="Inositol-tetrakisphosphate 1-kinase N-terminal" evidence="2">
    <location>
        <begin position="36"/>
        <end position="59"/>
    </location>
</feature>
<accession>A0A8S9ME96</accession>
<keyword evidence="1" id="KW-1133">Transmembrane helix</keyword>
<dbReference type="InterPro" id="IPR041429">
    <property type="entry name" value="ITPK1_N"/>
</dbReference>
<dbReference type="EMBL" id="QGKY02002305">
    <property type="protein sequence ID" value="KAF2534800.1"/>
    <property type="molecule type" value="Genomic_DNA"/>
</dbReference>
<protein>
    <recommendedName>
        <fullName evidence="2">Inositol-tetrakisphosphate 1-kinase N-terminal domain-containing protein</fullName>
    </recommendedName>
</protein>